<dbReference type="Proteomes" id="UP000295500">
    <property type="component" value="Unassembled WGS sequence"/>
</dbReference>
<dbReference type="Pfam" id="PF07179">
    <property type="entry name" value="SseB"/>
    <property type="match status" value="1"/>
</dbReference>
<dbReference type="RefSeq" id="WP_133528332.1">
    <property type="nucleotide sequence ID" value="NZ_SNXO01000014.1"/>
</dbReference>
<sequence length="305" mass="34223">MDEINDNYRIDKALVEFKAKPNRENAVGVMETIRLSMDMEKNILVPVELPDGITDWESLLDPSGNFVVAEDTPINIRTLGNPEGTDSYYVAFTNADELSKGQPTASLEIDINELIDMFNDNDEIDGIVLNPWGISFLLDKDMIEMIVEADDAPMIKSHIFINEGDIRDVDVDCIVVANESEAVDVGEAAASEEDDKFDYIIYTTGPRYTGTDQCKEQLTLCYQASLDLARSLNIHNIAFPSISTGGELGYPMPESVMDATYAVTDWLNDNQDYGIEVIFYCSDHETFEAYKSFFDFMQKEATPEE</sequence>
<name>A0A4R6Q4P9_9FIRM</name>
<dbReference type="Gene3D" id="3.40.220.10">
    <property type="entry name" value="Leucine Aminopeptidase, subunit E, domain 1"/>
    <property type="match status" value="1"/>
</dbReference>
<accession>A0A4R6Q4P9</accession>
<dbReference type="AlphaFoldDB" id="A0A4R6Q4P9"/>
<evidence type="ECO:0000313" key="3">
    <source>
        <dbReference type="Proteomes" id="UP000295500"/>
    </source>
</evidence>
<dbReference type="EMBL" id="SNXO01000014">
    <property type="protein sequence ID" value="TDP56463.1"/>
    <property type="molecule type" value="Genomic_DNA"/>
</dbReference>
<reference evidence="2 3" key="1">
    <citation type="submission" date="2019-03" db="EMBL/GenBank/DDBJ databases">
        <title>Genomic Encyclopedia of Type Strains, Phase IV (KMG-IV): sequencing the most valuable type-strain genomes for metagenomic binning, comparative biology and taxonomic classification.</title>
        <authorList>
            <person name="Goeker M."/>
        </authorList>
    </citation>
    <scope>NUCLEOTIDE SEQUENCE [LARGE SCALE GENOMIC DNA]</scope>
    <source>
        <strain evidence="2 3">DSM 28287</strain>
    </source>
</reference>
<dbReference type="InterPro" id="IPR043472">
    <property type="entry name" value="Macro_dom-like"/>
</dbReference>
<dbReference type="PANTHER" id="PTHR11106:SF27">
    <property type="entry name" value="MACRO DOMAIN-CONTAINING PROTEIN"/>
    <property type="match status" value="1"/>
</dbReference>
<dbReference type="OrthoDB" id="1826671at2"/>
<organism evidence="2 3">
    <name type="scientific">Aminicella lysinilytica</name>
    <dbReference type="NCBI Taxonomy" id="433323"/>
    <lineage>
        <taxon>Bacteria</taxon>
        <taxon>Bacillati</taxon>
        <taxon>Bacillota</taxon>
        <taxon>Clostridia</taxon>
        <taxon>Peptostreptococcales</taxon>
        <taxon>Anaerovoracaceae</taxon>
        <taxon>Aminicella</taxon>
    </lineage>
</organism>
<dbReference type="InterPro" id="IPR002589">
    <property type="entry name" value="Macro_dom"/>
</dbReference>
<comment type="caution">
    <text evidence="2">The sequence shown here is derived from an EMBL/GenBank/DDBJ whole genome shotgun (WGS) entry which is preliminary data.</text>
</comment>
<dbReference type="PANTHER" id="PTHR11106">
    <property type="entry name" value="GANGLIOSIDE INDUCED DIFFERENTIATION ASSOCIATED PROTEIN 2-RELATED"/>
    <property type="match status" value="1"/>
</dbReference>
<keyword evidence="3" id="KW-1185">Reference proteome</keyword>
<evidence type="ECO:0000313" key="2">
    <source>
        <dbReference type="EMBL" id="TDP56463.1"/>
    </source>
</evidence>
<dbReference type="InterPro" id="IPR009839">
    <property type="entry name" value="SseB_N"/>
</dbReference>
<proteinExistence type="predicted"/>
<protein>
    <submittedName>
        <fullName evidence="2">O-acetyl-ADP-ribose deacetylase (Regulator of RNase III)</fullName>
    </submittedName>
</protein>
<dbReference type="SUPFAM" id="SSF52949">
    <property type="entry name" value="Macro domain-like"/>
    <property type="match status" value="1"/>
</dbReference>
<dbReference type="PROSITE" id="PS51154">
    <property type="entry name" value="MACRO"/>
    <property type="match status" value="1"/>
</dbReference>
<gene>
    <name evidence="2" type="ORF">EV211_11437</name>
</gene>
<dbReference type="Pfam" id="PF01661">
    <property type="entry name" value="Macro"/>
    <property type="match status" value="1"/>
</dbReference>
<evidence type="ECO:0000259" key="1">
    <source>
        <dbReference type="PROSITE" id="PS51154"/>
    </source>
</evidence>
<feature type="domain" description="Macro" evidence="1">
    <location>
        <begin position="146"/>
        <end position="298"/>
    </location>
</feature>